<dbReference type="AlphaFoldDB" id="A0A4R0I4P6"/>
<reference evidence="5 6" key="1">
    <citation type="submission" date="2019-02" db="EMBL/GenBank/DDBJ databases">
        <title>Kribbella capetownensis sp. nov. and Kribbella speibonae sp. nov., isolated from soil.</title>
        <authorList>
            <person name="Curtis S.M."/>
            <person name="Norton I."/>
            <person name="Everest G.J."/>
            <person name="Meyers P.R."/>
        </authorList>
    </citation>
    <scope>NUCLEOTIDE SEQUENCE [LARGE SCALE GENOMIC DNA]</scope>
    <source>
        <strain evidence="5 6">DSM 27082</strain>
    </source>
</reference>
<dbReference type="InterPro" id="IPR000644">
    <property type="entry name" value="CBS_dom"/>
</dbReference>
<keyword evidence="2" id="KW-0129">CBS domain</keyword>
<dbReference type="PANTHER" id="PTHR48108:SF35">
    <property type="entry name" value="ZINC METALLOPROTEASE MJ0392"/>
    <property type="match status" value="1"/>
</dbReference>
<dbReference type="Pfam" id="PF00571">
    <property type="entry name" value="CBS"/>
    <property type="match status" value="2"/>
</dbReference>
<protein>
    <submittedName>
        <fullName evidence="5">CBS domain-containing protein</fullName>
    </submittedName>
</protein>
<feature type="domain" description="CBS" evidence="4">
    <location>
        <begin position="160"/>
        <end position="217"/>
    </location>
</feature>
<dbReference type="PROSITE" id="PS51371">
    <property type="entry name" value="CBS"/>
    <property type="match status" value="2"/>
</dbReference>
<dbReference type="InterPro" id="IPR051462">
    <property type="entry name" value="CBS_domain-containing"/>
</dbReference>
<evidence type="ECO:0000256" key="1">
    <source>
        <dbReference type="ARBA" id="ARBA00022737"/>
    </source>
</evidence>
<dbReference type="EMBL" id="SJKA01000019">
    <property type="protein sequence ID" value="TCC21588.1"/>
    <property type="molecule type" value="Genomic_DNA"/>
</dbReference>
<feature type="compositionally biased region" description="Pro residues" evidence="3">
    <location>
        <begin position="29"/>
        <end position="39"/>
    </location>
</feature>
<dbReference type="SUPFAM" id="SSF54631">
    <property type="entry name" value="CBS-domain pair"/>
    <property type="match status" value="1"/>
</dbReference>
<comment type="caution">
    <text evidence="5">The sequence shown here is derived from an EMBL/GenBank/DDBJ whole genome shotgun (WGS) entry which is preliminary data.</text>
</comment>
<feature type="domain" description="CBS" evidence="4">
    <location>
        <begin position="100"/>
        <end position="159"/>
    </location>
</feature>
<keyword evidence="6" id="KW-1185">Reference proteome</keyword>
<organism evidence="5 6">
    <name type="scientific">Kribbella sindirgiensis</name>
    <dbReference type="NCBI Taxonomy" id="1124744"/>
    <lineage>
        <taxon>Bacteria</taxon>
        <taxon>Bacillati</taxon>
        <taxon>Actinomycetota</taxon>
        <taxon>Actinomycetes</taxon>
        <taxon>Propionibacteriales</taxon>
        <taxon>Kribbellaceae</taxon>
        <taxon>Kribbella</taxon>
    </lineage>
</organism>
<dbReference type="CDD" id="cd02205">
    <property type="entry name" value="CBS_pair_SF"/>
    <property type="match status" value="1"/>
</dbReference>
<dbReference type="PANTHER" id="PTHR48108">
    <property type="entry name" value="CBS DOMAIN-CONTAINING PROTEIN CBSX2, CHLOROPLASTIC"/>
    <property type="match status" value="1"/>
</dbReference>
<feature type="region of interest" description="Disordered" evidence="3">
    <location>
        <begin position="19"/>
        <end position="43"/>
    </location>
</feature>
<dbReference type="Gene3D" id="3.10.580.10">
    <property type="entry name" value="CBS-domain"/>
    <property type="match status" value="2"/>
</dbReference>
<dbReference type="SMART" id="SM00116">
    <property type="entry name" value="CBS"/>
    <property type="match status" value="2"/>
</dbReference>
<dbReference type="OrthoDB" id="9799454at2"/>
<accession>A0A4R0I4P6</accession>
<name>A0A4R0I4P6_9ACTN</name>
<evidence type="ECO:0000256" key="3">
    <source>
        <dbReference type="SAM" id="MobiDB-lite"/>
    </source>
</evidence>
<keyword evidence="1" id="KW-0677">Repeat</keyword>
<dbReference type="InterPro" id="IPR046342">
    <property type="entry name" value="CBS_dom_sf"/>
</dbReference>
<evidence type="ECO:0000256" key="2">
    <source>
        <dbReference type="PROSITE-ProRule" id="PRU00703"/>
    </source>
</evidence>
<gene>
    <name evidence="5" type="ORF">E0H50_35485</name>
</gene>
<dbReference type="Proteomes" id="UP000292695">
    <property type="component" value="Unassembled WGS sequence"/>
</dbReference>
<evidence type="ECO:0000313" key="6">
    <source>
        <dbReference type="Proteomes" id="UP000292695"/>
    </source>
</evidence>
<sequence length="230" mass="24331">MIAWPAMITAIRMTLRLSRNSSRAAAHCPTPPPGRPDSPPRSLRAPFVIPPPSAAPTRAASVEGPALGVTICPAESRRTAGRCSQRRPGEVSRMQVRDVMTMPAVTATDETSIGTALRLMRDEQITSLAVVDDCGTLVGVVGLADLLPDEARPDRVGDVRTPHAVTVRVDDDIATAIDRMQSTPATILPVVASGRVVGTISLHDILDVLADRSIHTELFAGSGCGTIHRV</sequence>
<evidence type="ECO:0000259" key="4">
    <source>
        <dbReference type="PROSITE" id="PS51371"/>
    </source>
</evidence>
<proteinExistence type="predicted"/>
<evidence type="ECO:0000313" key="5">
    <source>
        <dbReference type="EMBL" id="TCC21588.1"/>
    </source>
</evidence>